<evidence type="ECO:0000313" key="2">
    <source>
        <dbReference type="EMBL" id="HIZ25406.1"/>
    </source>
</evidence>
<sequence>MNDEGFRVNRMKFYPCQSVGSKVACCFAVCWFLPLLIIFIIFYPEVPLWSVLLLGFWICFLIFATVACFFHGVIFDEKKGILSLRAIYRRTAKFSEIKDIRINNRPSVDPRKYCFIEISLKNGKIIKMAGYSSCFRLKHDVEKSAKIVSEIKKRLQEKGYLKGVLEQVISYEE</sequence>
<keyword evidence="1" id="KW-0812">Transmembrane</keyword>
<evidence type="ECO:0000313" key="3">
    <source>
        <dbReference type="Proteomes" id="UP000824044"/>
    </source>
</evidence>
<protein>
    <submittedName>
        <fullName evidence="2">Uncharacterized protein</fullName>
    </submittedName>
</protein>
<gene>
    <name evidence="2" type="ORF">H9812_08100</name>
</gene>
<keyword evidence="1" id="KW-0472">Membrane</keyword>
<accession>A0A9D2DYI3</accession>
<reference evidence="2" key="2">
    <citation type="submission" date="2021-04" db="EMBL/GenBank/DDBJ databases">
        <authorList>
            <person name="Gilroy R."/>
        </authorList>
    </citation>
    <scope>NUCLEOTIDE SEQUENCE</scope>
    <source>
        <strain evidence="2">CHK33-5263</strain>
    </source>
</reference>
<organism evidence="2 3">
    <name type="scientific">Candidatus Gallimonas intestinigallinarum</name>
    <dbReference type="NCBI Taxonomy" id="2838604"/>
    <lineage>
        <taxon>Bacteria</taxon>
        <taxon>Bacillati</taxon>
        <taxon>Bacillota</taxon>
        <taxon>Clostridia</taxon>
        <taxon>Candidatus Gallimonas</taxon>
    </lineage>
</organism>
<keyword evidence="1" id="KW-1133">Transmembrane helix</keyword>
<comment type="caution">
    <text evidence="2">The sequence shown here is derived from an EMBL/GenBank/DDBJ whole genome shotgun (WGS) entry which is preliminary data.</text>
</comment>
<name>A0A9D2DYI3_9FIRM</name>
<proteinExistence type="predicted"/>
<dbReference type="EMBL" id="DXBS01000150">
    <property type="protein sequence ID" value="HIZ25406.1"/>
    <property type="molecule type" value="Genomic_DNA"/>
</dbReference>
<feature type="transmembrane region" description="Helical" evidence="1">
    <location>
        <begin position="21"/>
        <end position="43"/>
    </location>
</feature>
<reference evidence="2" key="1">
    <citation type="journal article" date="2021" name="PeerJ">
        <title>Extensive microbial diversity within the chicken gut microbiome revealed by metagenomics and culture.</title>
        <authorList>
            <person name="Gilroy R."/>
            <person name="Ravi A."/>
            <person name="Getino M."/>
            <person name="Pursley I."/>
            <person name="Horton D.L."/>
            <person name="Alikhan N.F."/>
            <person name="Baker D."/>
            <person name="Gharbi K."/>
            <person name="Hall N."/>
            <person name="Watson M."/>
            <person name="Adriaenssens E.M."/>
            <person name="Foster-Nyarko E."/>
            <person name="Jarju S."/>
            <person name="Secka A."/>
            <person name="Antonio M."/>
            <person name="Oren A."/>
            <person name="Chaudhuri R.R."/>
            <person name="La Ragione R."/>
            <person name="Hildebrand F."/>
            <person name="Pallen M.J."/>
        </authorList>
    </citation>
    <scope>NUCLEOTIDE SEQUENCE</scope>
    <source>
        <strain evidence="2">CHK33-5263</strain>
    </source>
</reference>
<dbReference type="AlphaFoldDB" id="A0A9D2DYI3"/>
<evidence type="ECO:0000256" key="1">
    <source>
        <dbReference type="SAM" id="Phobius"/>
    </source>
</evidence>
<dbReference type="Proteomes" id="UP000824044">
    <property type="component" value="Unassembled WGS sequence"/>
</dbReference>
<feature type="transmembrane region" description="Helical" evidence="1">
    <location>
        <begin position="49"/>
        <end position="75"/>
    </location>
</feature>